<dbReference type="AlphaFoldDB" id="A0A1G2BG65"/>
<dbReference type="InterPro" id="IPR044527">
    <property type="entry name" value="NrtA/CpmA_ABC-bd_dom"/>
</dbReference>
<dbReference type="GO" id="GO:0042626">
    <property type="term" value="F:ATPase-coupled transmembrane transporter activity"/>
    <property type="evidence" value="ECO:0007669"/>
    <property type="project" value="InterPro"/>
</dbReference>
<feature type="chain" id="PRO_5009582054" description="Sulfate ABC transporter substrate-binding protein" evidence="9">
    <location>
        <begin position="22"/>
        <end position="341"/>
    </location>
</feature>
<proteinExistence type="inferred from homology"/>
<evidence type="ECO:0000313" key="10">
    <source>
        <dbReference type="EMBL" id="OGY88122.1"/>
    </source>
</evidence>
<comment type="subcellular location">
    <subcellularLocation>
        <location evidence="1">Endomembrane system</location>
    </subcellularLocation>
    <subcellularLocation>
        <location evidence="2">Periplasm</location>
    </subcellularLocation>
</comment>
<accession>A0A1G2BG65</accession>
<dbReference type="SUPFAM" id="SSF53850">
    <property type="entry name" value="Periplasmic binding protein-like II"/>
    <property type="match status" value="1"/>
</dbReference>
<keyword evidence="7 9" id="KW-0732">Signal</keyword>
<comment type="caution">
    <text evidence="10">The sequence shown here is derived from an EMBL/GenBank/DDBJ whole genome shotgun (WGS) entry which is preliminary data.</text>
</comment>
<dbReference type="NCBIfam" id="TIGR01728">
    <property type="entry name" value="SsuA_fam"/>
    <property type="match status" value="1"/>
</dbReference>
<keyword evidence="5" id="KW-1003">Cell membrane</keyword>
<evidence type="ECO:0000256" key="3">
    <source>
        <dbReference type="ARBA" id="ARBA00010742"/>
    </source>
</evidence>
<dbReference type="GO" id="GO:0012505">
    <property type="term" value="C:endomembrane system"/>
    <property type="evidence" value="ECO:0007669"/>
    <property type="project" value="UniProtKB-SubCell"/>
</dbReference>
<keyword evidence="6" id="KW-0997">Cell inner membrane</keyword>
<dbReference type="CDD" id="cd13553">
    <property type="entry name" value="PBP2_NrtA_CpmA_like"/>
    <property type="match status" value="1"/>
</dbReference>
<dbReference type="GO" id="GO:0042597">
    <property type="term" value="C:periplasmic space"/>
    <property type="evidence" value="ECO:0007669"/>
    <property type="project" value="UniProtKB-SubCell"/>
</dbReference>
<evidence type="ECO:0000256" key="2">
    <source>
        <dbReference type="ARBA" id="ARBA00004418"/>
    </source>
</evidence>
<comment type="similarity">
    <text evidence="3">Belongs to the bacterial solute-binding protein SsuA/TauA family.</text>
</comment>
<name>A0A1G2BG65_9BACT</name>
<sequence length="341" mass="37354">MTRNKKVFLLLPLLFAGALFVGCQKQSAEEAQKQTVKVGYFPNITHAQALVGVENGAFQEKLGSDVEIKAITFNSGTTEIEALFAGEIDLGYIGPSPAINGYVKSNGESLRVISGAVSGGAVLVGQSDLAEAFAKDGAQALANKKIASPSQGNTQDISLRNYIKENNLEGKVEIIPMENADQLTAFSQKELDGCWVPEPWGTRLITEAGGKLMIDERDLWPNGKFITTNIIASKAFLDQHPDLVKKWLEANLEVTTWINDNPQEAQKIVNSEIERLTTKKIADDVLAKSWKRIDLSVNPLKDSLYAFGDRAYEQGFLGDTKPDLSNIYDLTILNEITGKKY</sequence>
<protein>
    <recommendedName>
        <fullName evidence="12">Sulfate ABC transporter substrate-binding protein</fullName>
    </recommendedName>
</protein>
<evidence type="ECO:0000256" key="8">
    <source>
        <dbReference type="ARBA" id="ARBA00023136"/>
    </source>
</evidence>
<dbReference type="InterPro" id="IPR010067">
    <property type="entry name" value="ABC_SsuA_sub-bd"/>
</dbReference>
<gene>
    <name evidence="10" type="ORF">A2319_01685</name>
</gene>
<reference evidence="10 11" key="1">
    <citation type="journal article" date="2016" name="Nat. Commun.">
        <title>Thousands of microbial genomes shed light on interconnected biogeochemical processes in an aquifer system.</title>
        <authorList>
            <person name="Anantharaman K."/>
            <person name="Brown C.T."/>
            <person name="Hug L.A."/>
            <person name="Sharon I."/>
            <person name="Castelle C.J."/>
            <person name="Probst A.J."/>
            <person name="Thomas B.C."/>
            <person name="Singh A."/>
            <person name="Wilkins M.J."/>
            <person name="Karaoz U."/>
            <person name="Brodie E.L."/>
            <person name="Williams K.H."/>
            <person name="Hubbard S.S."/>
            <person name="Banfield J.F."/>
        </authorList>
    </citation>
    <scope>NUCLEOTIDE SEQUENCE [LARGE SCALE GENOMIC DNA]</scope>
</reference>
<evidence type="ECO:0000256" key="5">
    <source>
        <dbReference type="ARBA" id="ARBA00022475"/>
    </source>
</evidence>
<dbReference type="EMBL" id="MHKI01000004">
    <property type="protein sequence ID" value="OGY88122.1"/>
    <property type="molecule type" value="Genomic_DNA"/>
</dbReference>
<evidence type="ECO:0000256" key="9">
    <source>
        <dbReference type="SAM" id="SignalP"/>
    </source>
</evidence>
<evidence type="ECO:0000256" key="4">
    <source>
        <dbReference type="ARBA" id="ARBA00022448"/>
    </source>
</evidence>
<dbReference type="PROSITE" id="PS51257">
    <property type="entry name" value="PROKAR_LIPOPROTEIN"/>
    <property type="match status" value="1"/>
</dbReference>
<organism evidence="10 11">
    <name type="scientific">Candidatus Kerfeldbacteria bacterium RIFOXYB2_FULL_38_14</name>
    <dbReference type="NCBI Taxonomy" id="1798547"/>
    <lineage>
        <taxon>Bacteria</taxon>
        <taxon>Candidatus Kerfeldiibacteriota</taxon>
    </lineage>
</organism>
<evidence type="ECO:0000256" key="1">
    <source>
        <dbReference type="ARBA" id="ARBA00004308"/>
    </source>
</evidence>
<dbReference type="GO" id="GO:0016020">
    <property type="term" value="C:membrane"/>
    <property type="evidence" value="ECO:0007669"/>
    <property type="project" value="InterPro"/>
</dbReference>
<evidence type="ECO:0008006" key="12">
    <source>
        <dbReference type="Google" id="ProtNLM"/>
    </source>
</evidence>
<dbReference type="Gene3D" id="3.40.190.10">
    <property type="entry name" value="Periplasmic binding protein-like II"/>
    <property type="match status" value="2"/>
</dbReference>
<evidence type="ECO:0000256" key="6">
    <source>
        <dbReference type="ARBA" id="ARBA00022519"/>
    </source>
</evidence>
<evidence type="ECO:0000313" key="11">
    <source>
        <dbReference type="Proteomes" id="UP000176420"/>
    </source>
</evidence>
<evidence type="ECO:0000256" key="7">
    <source>
        <dbReference type="ARBA" id="ARBA00022729"/>
    </source>
</evidence>
<keyword evidence="8" id="KW-0472">Membrane</keyword>
<feature type="signal peptide" evidence="9">
    <location>
        <begin position="1"/>
        <end position="21"/>
    </location>
</feature>
<dbReference type="PANTHER" id="PTHR30024">
    <property type="entry name" value="ALIPHATIC SULFONATES-BINDING PROTEIN-RELATED"/>
    <property type="match status" value="1"/>
</dbReference>
<dbReference type="Proteomes" id="UP000176420">
    <property type="component" value="Unassembled WGS sequence"/>
</dbReference>
<dbReference type="Pfam" id="PF13379">
    <property type="entry name" value="NMT1_2"/>
    <property type="match status" value="1"/>
</dbReference>
<dbReference type="PANTHER" id="PTHR30024:SF47">
    <property type="entry name" value="TAURINE-BINDING PERIPLASMIC PROTEIN"/>
    <property type="match status" value="1"/>
</dbReference>
<keyword evidence="4" id="KW-0813">Transport</keyword>